<organism evidence="1 2">
    <name type="scientific">Photobacterium halotolerans</name>
    <dbReference type="NCBI Taxonomy" id="265726"/>
    <lineage>
        <taxon>Bacteria</taxon>
        <taxon>Pseudomonadati</taxon>
        <taxon>Pseudomonadota</taxon>
        <taxon>Gammaproteobacteria</taxon>
        <taxon>Vibrionales</taxon>
        <taxon>Vibrionaceae</taxon>
        <taxon>Photobacterium</taxon>
    </lineage>
</organism>
<keyword evidence="2" id="KW-1185">Reference proteome</keyword>
<evidence type="ECO:0000313" key="1">
    <source>
        <dbReference type="EMBL" id="KKC99480.1"/>
    </source>
</evidence>
<dbReference type="AlphaFoldDB" id="A0A0F5VBD0"/>
<dbReference type="Proteomes" id="UP000033633">
    <property type="component" value="Unassembled WGS sequence"/>
</dbReference>
<accession>A0A0F5VBD0</accession>
<dbReference type="OrthoDB" id="5816693at2"/>
<proteinExistence type="predicted"/>
<sequence length="134" mass="14792">MSLVKAESKAVRTLVEPGVRIAKPNMTFSLVAGGFAARLLKKANSMSVQTASESGNLGLKVRLNKLSKNCIYFAAMVPLDLSASYQLQVQGLRLLDGYLTSESCDDNDHQLPCIYQFHPNDWLTDEDLNWLGID</sequence>
<dbReference type="RefSeq" id="WP_046220987.1">
    <property type="nucleotide sequence ID" value="NZ_JWYV01000010.1"/>
</dbReference>
<name>A0A0F5VBD0_9GAMM</name>
<protein>
    <submittedName>
        <fullName evidence="1">Uncharacterized protein</fullName>
    </submittedName>
</protein>
<gene>
    <name evidence="1" type="ORF">KY46_12580</name>
</gene>
<evidence type="ECO:0000313" key="2">
    <source>
        <dbReference type="Proteomes" id="UP000033633"/>
    </source>
</evidence>
<dbReference type="PATRIC" id="fig|265726.11.peg.725"/>
<dbReference type="EMBL" id="JWYV01000010">
    <property type="protein sequence ID" value="KKC99480.1"/>
    <property type="molecule type" value="Genomic_DNA"/>
</dbReference>
<reference evidence="1 2" key="1">
    <citation type="submission" date="2014-12" db="EMBL/GenBank/DDBJ databases">
        <title>Mercury Reductase activity and rhizosphere competence traits in the genome of root associated Photobacterium halotolerans MELD1.</title>
        <authorList>
            <person name="Mathew D.C."/>
            <person name="Huang C.-C."/>
        </authorList>
    </citation>
    <scope>NUCLEOTIDE SEQUENCE [LARGE SCALE GENOMIC DNA]</scope>
    <source>
        <strain evidence="1 2">MELD1</strain>
    </source>
</reference>
<comment type="caution">
    <text evidence="1">The sequence shown here is derived from an EMBL/GenBank/DDBJ whole genome shotgun (WGS) entry which is preliminary data.</text>
</comment>